<keyword evidence="4" id="KW-1185">Reference proteome</keyword>
<dbReference type="KEGG" id="knv:Pan216_25810"/>
<dbReference type="OrthoDB" id="255848at2"/>
<protein>
    <recommendedName>
        <fullName evidence="2">DUF1559 domain-containing protein</fullName>
    </recommendedName>
</protein>
<dbReference type="Proteomes" id="UP000317093">
    <property type="component" value="Chromosome"/>
</dbReference>
<keyword evidence="1" id="KW-0812">Transmembrane</keyword>
<dbReference type="InterPro" id="IPR012902">
    <property type="entry name" value="N_methyl_site"/>
</dbReference>
<accession>A0A518B410</accession>
<dbReference type="AlphaFoldDB" id="A0A518B410"/>
<dbReference type="PANTHER" id="PTHR30093">
    <property type="entry name" value="GENERAL SECRETION PATHWAY PROTEIN G"/>
    <property type="match status" value="1"/>
</dbReference>
<dbReference type="NCBIfam" id="TIGR02532">
    <property type="entry name" value="IV_pilin_GFxxxE"/>
    <property type="match status" value="1"/>
</dbReference>
<evidence type="ECO:0000259" key="2">
    <source>
        <dbReference type="Pfam" id="PF07596"/>
    </source>
</evidence>
<evidence type="ECO:0000313" key="3">
    <source>
        <dbReference type="EMBL" id="QDU61719.1"/>
    </source>
</evidence>
<dbReference type="Pfam" id="PF07963">
    <property type="entry name" value="N_methyl"/>
    <property type="match status" value="1"/>
</dbReference>
<dbReference type="InterPro" id="IPR045584">
    <property type="entry name" value="Pilin-like"/>
</dbReference>
<dbReference type="PANTHER" id="PTHR30093:SF2">
    <property type="entry name" value="TYPE II SECRETION SYSTEM PROTEIN H"/>
    <property type="match status" value="1"/>
</dbReference>
<dbReference type="InterPro" id="IPR011453">
    <property type="entry name" value="DUF1559"/>
</dbReference>
<dbReference type="Gene3D" id="3.30.700.10">
    <property type="entry name" value="Glycoprotein, Type 4 Pilin"/>
    <property type="match status" value="1"/>
</dbReference>
<organism evidence="3 4">
    <name type="scientific">Kolteria novifilia</name>
    <dbReference type="NCBI Taxonomy" id="2527975"/>
    <lineage>
        <taxon>Bacteria</taxon>
        <taxon>Pseudomonadati</taxon>
        <taxon>Planctomycetota</taxon>
        <taxon>Planctomycetia</taxon>
        <taxon>Kolteriales</taxon>
        <taxon>Kolteriaceae</taxon>
        <taxon>Kolteria</taxon>
    </lineage>
</organism>
<keyword evidence="1" id="KW-0472">Membrane</keyword>
<dbReference type="SUPFAM" id="SSF54523">
    <property type="entry name" value="Pili subunits"/>
    <property type="match status" value="1"/>
</dbReference>
<gene>
    <name evidence="3" type="ORF">Pan216_25810</name>
</gene>
<sequence>MNNRHGARRAFTLVELLVVIAIIGVLVALLLPAVQQAREAARRSQCLGNLKQFGAALHNYLDAHGVFPPGYIYRGNNNPGWGWGVMLLPHLDQSSLYDRLNVSSEILPASPTPDTTLTLAIFNCPSDTGGPLNTRRGGYAKANYVACIGVRNSIGDALPSGIDELGMFYASSSTRLANVSDGTSKTYAVGERWWSGDASTGKAGGIWPGAYTANRSAGTLGSCYDNQDRRLNGTNDFSYGSLHNGGGFFLLADGSVNFVSDAIDGETYEAFATMGSGEIIQQ</sequence>
<keyword evidence="1" id="KW-1133">Transmembrane helix</keyword>
<proteinExistence type="predicted"/>
<dbReference type="EMBL" id="CP036279">
    <property type="protein sequence ID" value="QDU61719.1"/>
    <property type="molecule type" value="Genomic_DNA"/>
</dbReference>
<feature type="transmembrane region" description="Helical" evidence="1">
    <location>
        <begin position="12"/>
        <end position="34"/>
    </location>
</feature>
<dbReference type="InterPro" id="IPR027558">
    <property type="entry name" value="Pre_pil_HX9DG_C"/>
</dbReference>
<dbReference type="Pfam" id="PF07596">
    <property type="entry name" value="SBP_bac_10"/>
    <property type="match status" value="1"/>
</dbReference>
<name>A0A518B410_9BACT</name>
<dbReference type="NCBIfam" id="TIGR04294">
    <property type="entry name" value="pre_pil_HX9DG"/>
    <property type="match status" value="1"/>
</dbReference>
<dbReference type="RefSeq" id="WP_145258275.1">
    <property type="nucleotide sequence ID" value="NZ_CP036279.1"/>
</dbReference>
<reference evidence="3 4" key="1">
    <citation type="submission" date="2019-02" db="EMBL/GenBank/DDBJ databases">
        <title>Deep-cultivation of Planctomycetes and their phenomic and genomic characterization uncovers novel biology.</title>
        <authorList>
            <person name="Wiegand S."/>
            <person name="Jogler M."/>
            <person name="Boedeker C."/>
            <person name="Pinto D."/>
            <person name="Vollmers J."/>
            <person name="Rivas-Marin E."/>
            <person name="Kohn T."/>
            <person name="Peeters S.H."/>
            <person name="Heuer A."/>
            <person name="Rast P."/>
            <person name="Oberbeckmann S."/>
            <person name="Bunk B."/>
            <person name="Jeske O."/>
            <person name="Meyerdierks A."/>
            <person name="Storesund J.E."/>
            <person name="Kallscheuer N."/>
            <person name="Luecker S."/>
            <person name="Lage O.M."/>
            <person name="Pohl T."/>
            <person name="Merkel B.J."/>
            <person name="Hornburger P."/>
            <person name="Mueller R.-W."/>
            <person name="Bruemmer F."/>
            <person name="Labrenz M."/>
            <person name="Spormann A.M."/>
            <person name="Op den Camp H."/>
            <person name="Overmann J."/>
            <person name="Amann R."/>
            <person name="Jetten M.S.M."/>
            <person name="Mascher T."/>
            <person name="Medema M.H."/>
            <person name="Devos D.P."/>
            <person name="Kaster A.-K."/>
            <person name="Ovreas L."/>
            <person name="Rohde M."/>
            <person name="Galperin M.Y."/>
            <person name="Jogler C."/>
        </authorList>
    </citation>
    <scope>NUCLEOTIDE SEQUENCE [LARGE SCALE GENOMIC DNA]</scope>
    <source>
        <strain evidence="3 4">Pan216</strain>
    </source>
</reference>
<feature type="domain" description="DUF1559" evidence="2">
    <location>
        <begin position="35"/>
        <end position="265"/>
    </location>
</feature>
<evidence type="ECO:0000313" key="4">
    <source>
        <dbReference type="Proteomes" id="UP000317093"/>
    </source>
</evidence>
<evidence type="ECO:0000256" key="1">
    <source>
        <dbReference type="SAM" id="Phobius"/>
    </source>
</evidence>